<evidence type="ECO:0000313" key="2">
    <source>
        <dbReference type="Proteomes" id="UP000003781"/>
    </source>
</evidence>
<name>A3IMN0_9CHRO</name>
<keyword evidence="2" id="KW-1185">Reference proteome</keyword>
<dbReference type="AlphaFoldDB" id="A3IMN0"/>
<proteinExistence type="predicted"/>
<dbReference type="Proteomes" id="UP000003781">
    <property type="component" value="Unassembled WGS sequence"/>
</dbReference>
<organism evidence="1 2">
    <name type="scientific">Crocosphaera chwakensis CCY0110</name>
    <dbReference type="NCBI Taxonomy" id="391612"/>
    <lineage>
        <taxon>Bacteria</taxon>
        <taxon>Bacillati</taxon>
        <taxon>Cyanobacteriota</taxon>
        <taxon>Cyanophyceae</taxon>
        <taxon>Oscillatoriophycideae</taxon>
        <taxon>Chroococcales</taxon>
        <taxon>Aphanothecaceae</taxon>
        <taxon>Crocosphaera</taxon>
        <taxon>Crocosphaera chwakensis</taxon>
    </lineage>
</organism>
<dbReference type="SUPFAM" id="SSF54786">
    <property type="entry name" value="YcfA/nrd intein domain"/>
    <property type="match status" value="1"/>
</dbReference>
<evidence type="ECO:0000313" key="1">
    <source>
        <dbReference type="EMBL" id="EAZ92133.1"/>
    </source>
</evidence>
<sequence length="40" mass="4598">MVKDNLKLTIPNPHQGDVSLGLLTRVLKRAKINKDDWEQL</sequence>
<comment type="caution">
    <text evidence="1">The sequence shown here is derived from an EMBL/GenBank/DDBJ whole genome shotgun (WGS) entry which is preliminary data.</text>
</comment>
<dbReference type="eggNOG" id="COG1724">
    <property type="taxonomic scope" value="Bacteria"/>
</dbReference>
<gene>
    <name evidence="1" type="ORF">CY0110_24521</name>
</gene>
<evidence type="ECO:0008006" key="3">
    <source>
        <dbReference type="Google" id="ProtNLM"/>
    </source>
</evidence>
<reference evidence="1 2" key="1">
    <citation type="submission" date="2007-03" db="EMBL/GenBank/DDBJ databases">
        <authorList>
            <person name="Stal L."/>
            <person name="Ferriera S."/>
            <person name="Johnson J."/>
            <person name="Kravitz S."/>
            <person name="Beeson K."/>
            <person name="Sutton G."/>
            <person name="Rogers Y.-H."/>
            <person name="Friedman R."/>
            <person name="Frazier M."/>
            <person name="Venter J.C."/>
        </authorList>
    </citation>
    <scope>NUCLEOTIDE SEQUENCE [LARGE SCALE GENOMIC DNA]</scope>
    <source>
        <strain evidence="1 2">CCY0110</strain>
    </source>
</reference>
<dbReference type="EMBL" id="AAXW01000008">
    <property type="protein sequence ID" value="EAZ92133.1"/>
    <property type="molecule type" value="Genomic_DNA"/>
</dbReference>
<accession>A3IMN0</accession>
<protein>
    <recommendedName>
        <fullName evidence="3">YcfA-like protein</fullName>
    </recommendedName>
</protein>